<name>A0A2N6PL58_9MICO</name>
<comment type="function">
    <text evidence="3 12">Involved in coproporphyrin-dependent heme b biosynthesis. Catalyzes the oxidation of coproporphyrinogen III to coproporphyrin III.</text>
</comment>
<evidence type="ECO:0000313" key="15">
    <source>
        <dbReference type="Proteomes" id="UP000235703"/>
    </source>
</evidence>
<comment type="caution">
    <text evidence="14">The sequence shown here is derived from an EMBL/GenBank/DDBJ whole genome shotgun (WGS) entry which is preliminary data.</text>
</comment>
<sequence>MSAPRIVIAGAGISGLATAYRLTRALPDAQITVCEASDRLGGCLKTSTLGGQAPFGADVGAEASLFVRPETKELCAELGLDLEFPSREHSSQLFVRDAMHPMPTDTLMGVPSDPGSLAGILTAPEVDRARAETLTDPAECDVSVGEFIAARLGDAVADVIVDPLLGGVYAGRCRDLSMAATIPALLPAAHTGTSVLEAVSEVRAQRTAASGANIPGTKSKDAPPVFMTLPGGIAQLITALADDLRAHGVRIELNTPVTALQPITAAGDEASSQAAWTVAAGEQLLPAEAVVLAVPAYAAAPILADIDAEIAGILSDLDYADSAVVTAVLETGDQPMSGSGFLIPPTEGRFIKASTFASNKWPWLKDALPAGTAVVRMSVGRYGDDPNTWTVLDDEQLAARALADWRDITGSNAECRHMEVQRWTQSLPQYRPGHLDRSAAIDTALTRHAGLGLTGAAYDGVGIPVCLKRAAAEANRIATGLTAATST</sequence>
<evidence type="ECO:0000256" key="4">
    <source>
        <dbReference type="ARBA" id="ARBA00004744"/>
    </source>
</evidence>
<dbReference type="Gene3D" id="3.50.50.60">
    <property type="entry name" value="FAD/NAD(P)-binding domain"/>
    <property type="match status" value="1"/>
</dbReference>
<reference evidence="14 15" key="1">
    <citation type="submission" date="2017-09" db="EMBL/GenBank/DDBJ databases">
        <title>Bacterial strain isolated from the female urinary microbiota.</title>
        <authorList>
            <person name="Thomas-White K."/>
            <person name="Kumar N."/>
            <person name="Forster S."/>
            <person name="Putonti C."/>
            <person name="Lawley T."/>
            <person name="Wolfe A.J."/>
        </authorList>
    </citation>
    <scope>NUCLEOTIDE SEQUENCE [LARGE SCALE GENOMIC DNA]</scope>
    <source>
        <strain evidence="14 15">UMB0680</strain>
    </source>
</reference>
<dbReference type="SUPFAM" id="SSF54373">
    <property type="entry name" value="FAD-linked reductases, C-terminal domain"/>
    <property type="match status" value="1"/>
</dbReference>
<dbReference type="RefSeq" id="WP_102160473.1">
    <property type="nucleotide sequence ID" value="NZ_PNFZ01000001.1"/>
</dbReference>
<feature type="domain" description="Amine oxidase" evidence="13">
    <location>
        <begin position="13"/>
        <end position="477"/>
    </location>
</feature>
<dbReference type="UniPathway" id="UPA00252"/>
<evidence type="ECO:0000256" key="10">
    <source>
        <dbReference type="ARBA" id="ARBA00023002"/>
    </source>
</evidence>
<dbReference type="PANTHER" id="PTHR42923:SF3">
    <property type="entry name" value="PROTOPORPHYRINOGEN OXIDASE"/>
    <property type="match status" value="1"/>
</dbReference>
<evidence type="ECO:0000256" key="11">
    <source>
        <dbReference type="ARBA" id="ARBA00023133"/>
    </source>
</evidence>
<evidence type="ECO:0000256" key="7">
    <source>
        <dbReference type="ARBA" id="ARBA00019046"/>
    </source>
</evidence>
<evidence type="ECO:0000256" key="2">
    <source>
        <dbReference type="ARBA" id="ARBA00001974"/>
    </source>
</evidence>
<comment type="similarity">
    <text evidence="5 12">Belongs to the protoporphyrinogen/coproporphyrinogen oxidase family. Coproporphyrinogen III oxidase subfamily.</text>
</comment>
<dbReference type="EMBL" id="PNFZ01000001">
    <property type="protein sequence ID" value="PMB99432.1"/>
    <property type="molecule type" value="Genomic_DNA"/>
</dbReference>
<evidence type="ECO:0000259" key="13">
    <source>
        <dbReference type="Pfam" id="PF01593"/>
    </source>
</evidence>
<evidence type="ECO:0000256" key="5">
    <source>
        <dbReference type="ARBA" id="ARBA00008310"/>
    </source>
</evidence>
<comment type="pathway">
    <text evidence="4 12">Porphyrin-containing compound metabolism; protoheme biosynthesis.</text>
</comment>
<keyword evidence="10 12" id="KW-0560">Oxidoreductase</keyword>
<evidence type="ECO:0000256" key="9">
    <source>
        <dbReference type="ARBA" id="ARBA00022827"/>
    </source>
</evidence>
<dbReference type="PANTHER" id="PTHR42923">
    <property type="entry name" value="PROTOPORPHYRINOGEN OXIDASE"/>
    <property type="match status" value="1"/>
</dbReference>
<keyword evidence="9 12" id="KW-0274">FAD</keyword>
<dbReference type="NCBIfam" id="TIGR00562">
    <property type="entry name" value="proto_IX_ox"/>
    <property type="match status" value="1"/>
</dbReference>
<dbReference type="EC" id="1.3.3.15" evidence="6 12"/>
<organism evidence="14 15">
    <name type="scientific">Brevibacterium luteolum</name>
    <dbReference type="NCBI Taxonomy" id="199591"/>
    <lineage>
        <taxon>Bacteria</taxon>
        <taxon>Bacillati</taxon>
        <taxon>Actinomycetota</taxon>
        <taxon>Actinomycetes</taxon>
        <taxon>Micrococcales</taxon>
        <taxon>Brevibacteriaceae</taxon>
        <taxon>Brevibacterium</taxon>
    </lineage>
</organism>
<dbReference type="Gene3D" id="1.10.3110.10">
    <property type="entry name" value="protoporphyrinogen ix oxidase, domain 3"/>
    <property type="match status" value="1"/>
</dbReference>
<dbReference type="InterPro" id="IPR002937">
    <property type="entry name" value="Amino_oxidase"/>
</dbReference>
<dbReference type="SUPFAM" id="SSF51905">
    <property type="entry name" value="FAD/NAD(P)-binding domain"/>
    <property type="match status" value="1"/>
</dbReference>
<dbReference type="GO" id="GO:0005737">
    <property type="term" value="C:cytoplasm"/>
    <property type="evidence" value="ECO:0007669"/>
    <property type="project" value="UniProtKB-SubCell"/>
</dbReference>
<dbReference type="PRINTS" id="PR00419">
    <property type="entry name" value="ADXRDTASE"/>
</dbReference>
<dbReference type="OrthoDB" id="3450553at2"/>
<dbReference type="AlphaFoldDB" id="A0A2N6PL58"/>
<dbReference type="Proteomes" id="UP000235703">
    <property type="component" value="Unassembled WGS sequence"/>
</dbReference>
<keyword evidence="15" id="KW-1185">Reference proteome</keyword>
<comment type="catalytic activity">
    <reaction evidence="1">
        <text>coproporphyrinogen III + 3 O2 = coproporphyrin III + 3 H2O2</text>
        <dbReference type="Rhea" id="RHEA:43436"/>
        <dbReference type="ChEBI" id="CHEBI:15379"/>
        <dbReference type="ChEBI" id="CHEBI:16240"/>
        <dbReference type="ChEBI" id="CHEBI:57309"/>
        <dbReference type="ChEBI" id="CHEBI:131725"/>
        <dbReference type="EC" id="1.3.3.15"/>
    </reaction>
    <physiologicalReaction direction="left-to-right" evidence="1">
        <dbReference type="Rhea" id="RHEA:43437"/>
    </physiologicalReaction>
</comment>
<comment type="cofactor">
    <cofactor evidence="2 12">
        <name>FAD</name>
        <dbReference type="ChEBI" id="CHEBI:57692"/>
    </cofactor>
</comment>
<evidence type="ECO:0000256" key="3">
    <source>
        <dbReference type="ARBA" id="ARBA00002185"/>
    </source>
</evidence>
<keyword evidence="12" id="KW-0963">Cytoplasm</keyword>
<proteinExistence type="inferred from homology"/>
<evidence type="ECO:0000256" key="6">
    <source>
        <dbReference type="ARBA" id="ARBA00012402"/>
    </source>
</evidence>
<evidence type="ECO:0000256" key="1">
    <source>
        <dbReference type="ARBA" id="ARBA00001755"/>
    </source>
</evidence>
<gene>
    <name evidence="14" type="primary">hemG</name>
    <name evidence="14" type="ORF">CJ198_02625</name>
</gene>
<dbReference type="Gene3D" id="3.90.660.20">
    <property type="entry name" value="Protoporphyrinogen oxidase, mitochondrial, domain 2"/>
    <property type="match status" value="1"/>
</dbReference>
<dbReference type="GO" id="GO:0004729">
    <property type="term" value="F:oxygen-dependent protoporphyrinogen oxidase activity"/>
    <property type="evidence" value="ECO:0007669"/>
    <property type="project" value="UniProtKB-UniRule"/>
</dbReference>
<evidence type="ECO:0000256" key="12">
    <source>
        <dbReference type="RuleBase" id="RU364052"/>
    </source>
</evidence>
<evidence type="ECO:0000313" key="14">
    <source>
        <dbReference type="EMBL" id="PMB99432.1"/>
    </source>
</evidence>
<accession>A0A2N6PL58</accession>
<dbReference type="GO" id="GO:0006783">
    <property type="term" value="P:heme biosynthetic process"/>
    <property type="evidence" value="ECO:0007669"/>
    <property type="project" value="UniProtKB-UniRule"/>
</dbReference>
<keyword evidence="11 12" id="KW-0350">Heme biosynthesis</keyword>
<dbReference type="InterPro" id="IPR050464">
    <property type="entry name" value="Zeta_carotene_desat/Oxidored"/>
</dbReference>
<dbReference type="InterPro" id="IPR036188">
    <property type="entry name" value="FAD/NAD-bd_sf"/>
</dbReference>
<dbReference type="Pfam" id="PF01593">
    <property type="entry name" value="Amino_oxidase"/>
    <property type="match status" value="1"/>
</dbReference>
<evidence type="ECO:0000256" key="8">
    <source>
        <dbReference type="ARBA" id="ARBA00022630"/>
    </source>
</evidence>
<comment type="subcellular location">
    <subcellularLocation>
        <location evidence="12">Cytoplasm</location>
    </subcellularLocation>
</comment>
<dbReference type="InterPro" id="IPR004572">
    <property type="entry name" value="Protoporphyrinogen_oxidase"/>
</dbReference>
<protein>
    <recommendedName>
        <fullName evidence="7 12">Coproporphyrinogen III oxidase</fullName>
        <ecNumber evidence="6 12">1.3.3.15</ecNumber>
    </recommendedName>
</protein>
<keyword evidence="8 12" id="KW-0285">Flavoprotein</keyword>